<protein>
    <submittedName>
        <fullName evidence="1">Recombinase</fullName>
    </submittedName>
</protein>
<reference evidence="1" key="1">
    <citation type="submission" date="2022-08" db="EMBL/GenBank/DDBJ databases">
        <title>Genome sequencing of human pathogens.</title>
        <authorList>
            <person name="Cao X."/>
        </authorList>
    </citation>
    <scope>NUCLEOTIDE SEQUENCE</scope>
    <source>
        <strain evidence="1">EC16126</strain>
    </source>
</reference>
<gene>
    <name evidence="1" type="ORF">NY836_28280</name>
</gene>
<name>A0AAW5ZDS9_ECOLX</name>
<proteinExistence type="predicted"/>
<organism evidence="1 2">
    <name type="scientific">Escherichia coli</name>
    <dbReference type="NCBI Taxonomy" id="562"/>
    <lineage>
        <taxon>Bacteria</taxon>
        <taxon>Pseudomonadati</taxon>
        <taxon>Pseudomonadota</taxon>
        <taxon>Gammaproteobacteria</taxon>
        <taxon>Enterobacterales</taxon>
        <taxon>Enterobacteriaceae</taxon>
        <taxon>Escherichia</taxon>
    </lineage>
</organism>
<sequence length="183" mass="20971">MTMNNLLLGLVPERIRARANGYSFLLYDTSWTLDRNITINLADIHHYLSDGTLDGCLRTLAFYASNRSSSHTKNILERFQHMLRETDAREITDTVLINYRSMLSPATEWYLATIRGFLRSWHELGYPGISKEVNRLLDGWTLKGNRKGDAVKRMDPQEGPLTDNELTAFNEGAVRAYEKSLIT</sequence>
<dbReference type="AlphaFoldDB" id="A0AAW5ZDS9"/>
<evidence type="ECO:0000313" key="2">
    <source>
        <dbReference type="Proteomes" id="UP001211064"/>
    </source>
</evidence>
<comment type="caution">
    <text evidence="1">The sequence shown here is derived from an EMBL/GenBank/DDBJ whole genome shotgun (WGS) entry which is preliminary data.</text>
</comment>
<accession>A0AAW5ZDS9</accession>
<dbReference type="EMBL" id="JANWOR010000799">
    <property type="protein sequence ID" value="MDA4181191.1"/>
    <property type="molecule type" value="Genomic_DNA"/>
</dbReference>
<dbReference type="Proteomes" id="UP001211064">
    <property type="component" value="Unassembled WGS sequence"/>
</dbReference>
<evidence type="ECO:0000313" key="1">
    <source>
        <dbReference type="EMBL" id="MDA4181191.1"/>
    </source>
</evidence>
<feature type="non-terminal residue" evidence="1">
    <location>
        <position position="183"/>
    </location>
</feature>